<dbReference type="EMBL" id="JAGEPF010000056">
    <property type="protein sequence ID" value="MBO2466013.1"/>
    <property type="molecule type" value="Genomic_DNA"/>
</dbReference>
<feature type="region of interest" description="Disordered" evidence="1">
    <location>
        <begin position="256"/>
        <end position="307"/>
    </location>
</feature>
<protein>
    <submittedName>
        <fullName evidence="2">Replication-relaxation family protein</fullName>
    </submittedName>
</protein>
<keyword evidence="3" id="KW-1185">Reference proteome</keyword>
<name>A0ABS3SBQ9_9ACTN</name>
<feature type="compositionally biased region" description="Basic and acidic residues" evidence="1">
    <location>
        <begin position="296"/>
        <end position="307"/>
    </location>
</feature>
<dbReference type="Pfam" id="PF13814">
    <property type="entry name" value="Replic_Relax"/>
    <property type="match status" value="1"/>
</dbReference>
<evidence type="ECO:0000313" key="3">
    <source>
        <dbReference type="Proteomes" id="UP000680206"/>
    </source>
</evidence>
<dbReference type="RefSeq" id="WP_208252856.1">
    <property type="nucleotide sequence ID" value="NZ_JAGEPF010000056.1"/>
</dbReference>
<evidence type="ECO:0000256" key="1">
    <source>
        <dbReference type="SAM" id="MobiDB-lite"/>
    </source>
</evidence>
<evidence type="ECO:0000313" key="2">
    <source>
        <dbReference type="EMBL" id="MBO2466013.1"/>
    </source>
</evidence>
<sequence>MKQVIRHRRAPATPRRAAPDLFLELRSRLTDRDRAILNIVWEHRVLTTHQIAAIFFTTPGKARDRLLQLFRLKALERFQPWVPVGAAPYHWVLGPLGAQCLAAHRDTTLAELGYRRATALQISHSRHLAHQVGVNEFFTQLHTHARRASGAHLDTWWPERRCTQLWGDLVRPDAYGRWTETGPPHQEPTAVDFFLEHDTGSVTLAKVAAKINGYDALAEATGITTPVLFWLPSARRETNLRALLGTPPVPVATAVHTPANDPDSSPAGPVWLPAGQDGPRRRLAELATTPAPASEARTDSTEDAGCR</sequence>
<dbReference type="Proteomes" id="UP000680206">
    <property type="component" value="Unassembled WGS sequence"/>
</dbReference>
<dbReference type="InterPro" id="IPR025855">
    <property type="entry name" value="Replic_Relax"/>
</dbReference>
<gene>
    <name evidence="2" type="ORF">J4709_51495</name>
</gene>
<organism evidence="2 3">
    <name type="scientific">Actinomadura violacea</name>
    <dbReference type="NCBI Taxonomy" id="2819934"/>
    <lineage>
        <taxon>Bacteria</taxon>
        <taxon>Bacillati</taxon>
        <taxon>Actinomycetota</taxon>
        <taxon>Actinomycetes</taxon>
        <taxon>Streptosporangiales</taxon>
        <taxon>Thermomonosporaceae</taxon>
        <taxon>Actinomadura</taxon>
    </lineage>
</organism>
<accession>A0ABS3SBQ9</accession>
<reference evidence="2 3" key="1">
    <citation type="submission" date="2021-03" db="EMBL/GenBank/DDBJ databases">
        <title>Actinomadura violae sp. nov., isolated from lichen in Thailand.</title>
        <authorList>
            <person name="Kanchanasin P."/>
            <person name="Saeng-In P."/>
            <person name="Phongsopitanun W."/>
            <person name="Yuki M."/>
            <person name="Kudo T."/>
            <person name="Ohkuma M."/>
            <person name="Tanasupawat S."/>
        </authorList>
    </citation>
    <scope>NUCLEOTIDE SEQUENCE [LARGE SCALE GENOMIC DNA]</scope>
    <source>
        <strain evidence="2 3">LCR2-06</strain>
    </source>
</reference>
<proteinExistence type="predicted"/>
<comment type="caution">
    <text evidence="2">The sequence shown here is derived from an EMBL/GenBank/DDBJ whole genome shotgun (WGS) entry which is preliminary data.</text>
</comment>